<gene>
    <name evidence="2" type="ORF">PFISCL1PPCAC_11303</name>
</gene>
<protein>
    <submittedName>
        <fullName evidence="2">Uncharacterized protein</fullName>
    </submittedName>
</protein>
<sequence length="157" mass="17990">PSFHREERLSPLRIQMDSSGTAMVDDCSPMRWSSVYGEAPDRRSESEKAADNLVLGAEKFVAQRIRLKQHYCWLERDVVPLKSLSGWSAVVRFQARAAMKSVVRLIDYEREQQCYPAMTHGYGSPLPTKAGYDRMETDEMASPRTGRRRVRPLELTP</sequence>
<reference evidence="2" key="1">
    <citation type="submission" date="2023-10" db="EMBL/GenBank/DDBJ databases">
        <title>Genome assembly of Pristionchus species.</title>
        <authorList>
            <person name="Yoshida K."/>
            <person name="Sommer R.J."/>
        </authorList>
    </citation>
    <scope>NUCLEOTIDE SEQUENCE</scope>
    <source>
        <strain evidence="2">RS5133</strain>
    </source>
</reference>
<proteinExistence type="predicted"/>
<keyword evidence="3" id="KW-1185">Reference proteome</keyword>
<feature type="region of interest" description="Disordered" evidence="1">
    <location>
        <begin position="126"/>
        <end position="157"/>
    </location>
</feature>
<dbReference type="AlphaFoldDB" id="A0AAV5VKR5"/>
<name>A0AAV5VKR5_9BILA</name>
<dbReference type="Proteomes" id="UP001432322">
    <property type="component" value="Unassembled WGS sequence"/>
</dbReference>
<dbReference type="EMBL" id="BTSY01000003">
    <property type="protein sequence ID" value="GMT20006.1"/>
    <property type="molecule type" value="Genomic_DNA"/>
</dbReference>
<accession>A0AAV5VKR5</accession>
<evidence type="ECO:0000313" key="2">
    <source>
        <dbReference type="EMBL" id="GMT20006.1"/>
    </source>
</evidence>
<comment type="caution">
    <text evidence="2">The sequence shown here is derived from an EMBL/GenBank/DDBJ whole genome shotgun (WGS) entry which is preliminary data.</text>
</comment>
<organism evidence="2 3">
    <name type="scientific">Pristionchus fissidentatus</name>
    <dbReference type="NCBI Taxonomy" id="1538716"/>
    <lineage>
        <taxon>Eukaryota</taxon>
        <taxon>Metazoa</taxon>
        <taxon>Ecdysozoa</taxon>
        <taxon>Nematoda</taxon>
        <taxon>Chromadorea</taxon>
        <taxon>Rhabditida</taxon>
        <taxon>Rhabditina</taxon>
        <taxon>Diplogasteromorpha</taxon>
        <taxon>Diplogasteroidea</taxon>
        <taxon>Neodiplogasteridae</taxon>
        <taxon>Pristionchus</taxon>
    </lineage>
</organism>
<evidence type="ECO:0000256" key="1">
    <source>
        <dbReference type="SAM" id="MobiDB-lite"/>
    </source>
</evidence>
<evidence type="ECO:0000313" key="3">
    <source>
        <dbReference type="Proteomes" id="UP001432322"/>
    </source>
</evidence>
<feature type="non-terminal residue" evidence="2">
    <location>
        <position position="1"/>
    </location>
</feature>